<organism evidence="18 19">
    <name type="scientific">Babesia microti (strain RI)</name>
    <dbReference type="NCBI Taxonomy" id="1133968"/>
    <lineage>
        <taxon>Eukaryota</taxon>
        <taxon>Sar</taxon>
        <taxon>Alveolata</taxon>
        <taxon>Apicomplexa</taxon>
        <taxon>Aconoidasida</taxon>
        <taxon>Piroplasmida</taxon>
        <taxon>Babesiidae</taxon>
        <taxon>Babesia</taxon>
    </lineage>
</organism>
<comment type="pathway">
    <text evidence="2">Aminoacyl-tRNA biosynthesis; selenocysteinyl-tRNA(Sec) biosynthesis; L-seryl-tRNA(Sec) from L-serine and tRNA(Sec): step 1/1.</text>
</comment>
<dbReference type="SUPFAM" id="SSF55681">
    <property type="entry name" value="Class II aaRS and biotin synthetases"/>
    <property type="match status" value="1"/>
</dbReference>
<keyword evidence="10" id="KW-0030">Aminoacyl-tRNA synthetase</keyword>
<dbReference type="PANTHER" id="PTHR43697:SF1">
    <property type="entry name" value="SERINE--TRNA LIGASE"/>
    <property type="match status" value="1"/>
</dbReference>
<dbReference type="PROSITE" id="PS50862">
    <property type="entry name" value="AA_TRNA_LIGASE_II"/>
    <property type="match status" value="1"/>
</dbReference>
<proteinExistence type="inferred from homology"/>
<dbReference type="RefSeq" id="XP_012647836.1">
    <property type="nucleotide sequence ID" value="XM_012792382.1"/>
</dbReference>
<evidence type="ECO:0000256" key="9">
    <source>
        <dbReference type="ARBA" id="ARBA00022917"/>
    </source>
</evidence>
<dbReference type="InterPro" id="IPR045864">
    <property type="entry name" value="aa-tRNA-synth_II/BPL/LPL"/>
</dbReference>
<evidence type="ECO:0000256" key="4">
    <source>
        <dbReference type="ARBA" id="ARBA00012840"/>
    </source>
</evidence>
<evidence type="ECO:0000256" key="7">
    <source>
        <dbReference type="ARBA" id="ARBA00022741"/>
    </source>
</evidence>
<comment type="catalytic activity">
    <reaction evidence="13">
        <text>tRNA(Sec) + L-serine + ATP = L-seryl-tRNA(Sec) + AMP + diphosphate + H(+)</text>
        <dbReference type="Rhea" id="RHEA:42580"/>
        <dbReference type="Rhea" id="RHEA-COMP:9742"/>
        <dbReference type="Rhea" id="RHEA-COMP:10128"/>
        <dbReference type="ChEBI" id="CHEBI:15378"/>
        <dbReference type="ChEBI" id="CHEBI:30616"/>
        <dbReference type="ChEBI" id="CHEBI:33019"/>
        <dbReference type="ChEBI" id="CHEBI:33384"/>
        <dbReference type="ChEBI" id="CHEBI:78442"/>
        <dbReference type="ChEBI" id="CHEBI:78533"/>
        <dbReference type="ChEBI" id="CHEBI:456215"/>
        <dbReference type="EC" id="6.1.1.11"/>
    </reaction>
</comment>
<dbReference type="PANTHER" id="PTHR43697">
    <property type="entry name" value="SERYL-TRNA SYNTHETASE"/>
    <property type="match status" value="1"/>
</dbReference>
<evidence type="ECO:0000256" key="2">
    <source>
        <dbReference type="ARBA" id="ARBA00005045"/>
    </source>
</evidence>
<evidence type="ECO:0000256" key="15">
    <source>
        <dbReference type="SAM" id="Coils"/>
    </source>
</evidence>
<dbReference type="PRINTS" id="PR00981">
    <property type="entry name" value="TRNASYNTHSER"/>
</dbReference>
<reference evidence="18 19" key="3">
    <citation type="journal article" date="2016" name="Sci. Rep.">
        <title>Genome-wide diversity and gene expression profiling of Babesia microti isolates identify polymorphic genes that mediate host-pathogen interactions.</title>
        <authorList>
            <person name="Silva J.C."/>
            <person name="Cornillot E."/>
            <person name="McCracken C."/>
            <person name="Usmani-Brown S."/>
            <person name="Dwivedi A."/>
            <person name="Ifeonu O.O."/>
            <person name="Crabtree J."/>
            <person name="Gotia H.T."/>
            <person name="Virji A.Z."/>
            <person name="Reynes C."/>
            <person name="Colinge J."/>
            <person name="Kumar V."/>
            <person name="Lawres L."/>
            <person name="Pazzi J.E."/>
            <person name="Pablo J.V."/>
            <person name="Hung C."/>
            <person name="Brancato J."/>
            <person name="Kumari P."/>
            <person name="Orvis J."/>
            <person name="Tretina K."/>
            <person name="Chibucos M."/>
            <person name="Ott S."/>
            <person name="Sadzewicz L."/>
            <person name="Sengamalay N."/>
            <person name="Shetty A.C."/>
            <person name="Su Q."/>
            <person name="Tallon L."/>
            <person name="Fraser C.M."/>
            <person name="Frutos R."/>
            <person name="Molina D.M."/>
            <person name="Krause P.J."/>
            <person name="Ben Mamoun C."/>
        </authorList>
    </citation>
    <scope>NUCLEOTIDE SEQUENCE [LARGE SCALE GENOMIC DNA]</scope>
    <source>
        <strain evidence="18 19">RI</strain>
    </source>
</reference>
<dbReference type="GO" id="GO:0005524">
    <property type="term" value="F:ATP binding"/>
    <property type="evidence" value="ECO:0007669"/>
    <property type="project" value="UniProtKB-KW"/>
</dbReference>
<dbReference type="InterPro" id="IPR006195">
    <property type="entry name" value="aa-tRNA-synth_II"/>
</dbReference>
<comment type="catalytic activity">
    <reaction evidence="14">
        <text>tRNA(Ser) + L-serine + ATP = L-seryl-tRNA(Ser) + AMP + diphosphate + H(+)</text>
        <dbReference type="Rhea" id="RHEA:12292"/>
        <dbReference type="Rhea" id="RHEA-COMP:9669"/>
        <dbReference type="Rhea" id="RHEA-COMP:9703"/>
        <dbReference type="ChEBI" id="CHEBI:15378"/>
        <dbReference type="ChEBI" id="CHEBI:30616"/>
        <dbReference type="ChEBI" id="CHEBI:33019"/>
        <dbReference type="ChEBI" id="CHEBI:33384"/>
        <dbReference type="ChEBI" id="CHEBI:78442"/>
        <dbReference type="ChEBI" id="CHEBI:78533"/>
        <dbReference type="ChEBI" id="CHEBI:456215"/>
        <dbReference type="EC" id="6.1.1.11"/>
    </reaction>
</comment>
<evidence type="ECO:0000259" key="17">
    <source>
        <dbReference type="PROSITE" id="PS50862"/>
    </source>
</evidence>
<evidence type="ECO:0000256" key="1">
    <source>
        <dbReference type="ARBA" id="ARBA00004496"/>
    </source>
</evidence>
<dbReference type="Proteomes" id="UP000002899">
    <property type="component" value="Chromosome II"/>
</dbReference>
<evidence type="ECO:0000256" key="11">
    <source>
        <dbReference type="ARBA" id="ARBA00031113"/>
    </source>
</evidence>
<evidence type="ECO:0000256" key="3">
    <source>
        <dbReference type="ARBA" id="ARBA00010728"/>
    </source>
</evidence>
<keyword evidence="8" id="KW-0067">ATP-binding</keyword>
<dbReference type="EC" id="6.1.1.11" evidence="4"/>
<evidence type="ECO:0000256" key="13">
    <source>
        <dbReference type="ARBA" id="ARBA00047929"/>
    </source>
</evidence>
<comment type="similarity">
    <text evidence="3">Belongs to the class-II aminoacyl-tRNA synthetase family. Type-1 seryl-tRNA synthetase subfamily.</text>
</comment>
<evidence type="ECO:0000256" key="12">
    <source>
        <dbReference type="ARBA" id="ARBA00033352"/>
    </source>
</evidence>
<gene>
    <name evidence="18" type="ORF">BMR1_02g00305</name>
</gene>
<feature type="coiled-coil region" evidence="15">
    <location>
        <begin position="88"/>
        <end position="125"/>
    </location>
</feature>
<evidence type="ECO:0000256" key="10">
    <source>
        <dbReference type="ARBA" id="ARBA00023146"/>
    </source>
</evidence>
<dbReference type="KEGG" id="bmic:BMR1_02g00305"/>
<feature type="domain" description="Aminoacyl-transfer RNA synthetases class-II family profile" evidence="17">
    <location>
        <begin position="283"/>
        <end position="507"/>
    </location>
</feature>
<accession>I7J5U8</accession>
<comment type="subcellular location">
    <subcellularLocation>
        <location evidence="1">Cytoplasm</location>
    </subcellularLocation>
</comment>
<evidence type="ECO:0000313" key="18">
    <source>
        <dbReference type="EMBL" id="CCF73227.1"/>
    </source>
</evidence>
<dbReference type="GO" id="GO:0004828">
    <property type="term" value="F:serine-tRNA ligase activity"/>
    <property type="evidence" value="ECO:0007669"/>
    <property type="project" value="UniProtKB-EC"/>
</dbReference>
<dbReference type="VEuPathDB" id="PiroplasmaDB:BMR1_02g00305"/>
<feature type="region of interest" description="Disordered" evidence="16">
    <location>
        <begin position="127"/>
        <end position="147"/>
    </location>
</feature>
<evidence type="ECO:0000256" key="6">
    <source>
        <dbReference type="ARBA" id="ARBA00022598"/>
    </source>
</evidence>
<dbReference type="AlphaFoldDB" id="I7J5U8"/>
<dbReference type="EMBL" id="FO082872">
    <property type="protein sequence ID" value="CCF73227.1"/>
    <property type="molecule type" value="Genomic_DNA"/>
</dbReference>
<dbReference type="GO" id="GO:0006434">
    <property type="term" value="P:seryl-tRNA aminoacylation"/>
    <property type="evidence" value="ECO:0007669"/>
    <property type="project" value="InterPro"/>
</dbReference>
<keyword evidence="6 18" id="KW-0436">Ligase</keyword>
<reference evidence="18 19" key="1">
    <citation type="journal article" date="2012" name="Nucleic Acids Res.">
        <title>Sequencing of the smallest Apicomplexan genome from the human pathogen Babesia microti.</title>
        <authorList>
            <person name="Cornillot E."/>
            <person name="Hadj-Kaddour K."/>
            <person name="Dassouli A."/>
            <person name="Noel B."/>
            <person name="Ranwez V."/>
            <person name="Vacherie B."/>
            <person name="Augagneur Y."/>
            <person name="Bres V."/>
            <person name="Duclos A."/>
            <person name="Randazzo S."/>
            <person name="Carcy B."/>
            <person name="Debierre-Grockiego F."/>
            <person name="Delbecq S."/>
            <person name="Moubri-Menage K."/>
            <person name="Shams-Eldin H."/>
            <person name="Usmani-Brown S."/>
            <person name="Bringaud F."/>
            <person name="Wincker P."/>
            <person name="Vivares C.P."/>
            <person name="Schwarz R.T."/>
            <person name="Schetters T.P."/>
            <person name="Krause P.J."/>
            <person name="Gorenflot A."/>
            <person name="Berry V."/>
            <person name="Barbe V."/>
            <person name="Ben Mamoun C."/>
        </authorList>
    </citation>
    <scope>NUCLEOTIDE SEQUENCE [LARGE SCALE GENOMIC DNA]</scope>
    <source>
        <strain evidence="18 19">RI</strain>
    </source>
</reference>
<keyword evidence="19" id="KW-1185">Reference proteome</keyword>
<reference evidence="18 19" key="2">
    <citation type="journal article" date="2013" name="PLoS ONE">
        <title>Whole genome mapping and re-organization of the nuclear and mitochondrial genomes of Babesia microti isolates.</title>
        <authorList>
            <person name="Cornillot E."/>
            <person name="Dassouli A."/>
            <person name="Garg A."/>
            <person name="Pachikara N."/>
            <person name="Randazzo S."/>
            <person name="Depoix D."/>
            <person name="Carcy B."/>
            <person name="Delbecq S."/>
            <person name="Frutos R."/>
            <person name="Silva J.C."/>
            <person name="Sutton R."/>
            <person name="Krause P.J."/>
            <person name="Mamoun C.B."/>
        </authorList>
    </citation>
    <scope>NUCLEOTIDE SEQUENCE [LARGE SCALE GENOMIC DNA]</scope>
    <source>
        <strain evidence="18 19">RI</strain>
    </source>
</reference>
<dbReference type="OrthoDB" id="10264585at2759"/>
<keyword evidence="5" id="KW-0963">Cytoplasm</keyword>
<dbReference type="GeneID" id="24423851"/>
<keyword evidence="15" id="KW-0175">Coiled coil</keyword>
<dbReference type="InterPro" id="IPR002317">
    <property type="entry name" value="Ser-tRNA-ligase_type_1"/>
</dbReference>
<dbReference type="Gene3D" id="3.30.930.10">
    <property type="entry name" value="Bira Bifunctional Protein, Domain 2"/>
    <property type="match status" value="1"/>
</dbReference>
<keyword evidence="7" id="KW-0547">Nucleotide-binding</keyword>
<evidence type="ECO:0000256" key="14">
    <source>
        <dbReference type="ARBA" id="ARBA00048823"/>
    </source>
</evidence>
<protein>
    <recommendedName>
        <fullName evidence="4">serine--tRNA ligase</fullName>
        <ecNumber evidence="4">6.1.1.11</ecNumber>
    </recommendedName>
    <alternativeName>
        <fullName evidence="11">Seryl-tRNA synthetase</fullName>
    </alternativeName>
    <alternativeName>
        <fullName evidence="12">Seryl-tRNA(Ser/Sec) synthetase</fullName>
    </alternativeName>
</protein>
<keyword evidence="9" id="KW-0648">Protein biosynthesis</keyword>
<evidence type="ECO:0000256" key="16">
    <source>
        <dbReference type="SAM" id="MobiDB-lite"/>
    </source>
</evidence>
<sequence>MDIRDNVTKGTFYNLDRMNVWAFWLICILLLPQTSAYRLKNYYGPAFGLSADSPRFYSNLDQFEELQPVEMPSRAVGRDTRRLYVLKIEELRRLMPNCEEEINAYERASRELDALITKRQLLSHKIAQSHQAQGGGGEATEPEERGKLKESAVKLRKEIYFKHKELDRIKKRLNIIYLSLPFDKLHNIPTDYPITLNLYSHSAHLMNAEMDEDKLLSKNIIRKNNPNIRDNKGFLTHDEILEKFRLPWQKDVSRMLRTLGGELTLLENALINYLLWANINIFGFTPISVPYLSYESVFYGTGHLPKFQENLFSIHQKDRPSALYLIPTGEVQLLGMLSRQTLTSDQLPIKLMAYTQCFRNEKVGYGTESKGLIRQYQFGKIELLVLTDKKSSSYWHSLLISQVEFLIRSLSLSYTTELLPVHDTPISSAATVDVKAFFPAKNEYIELSSISNTLNYQSSRLGLNISGQKGGCHILNASGLAIGRLLACILESYQCTTEDGVFRIKIPKPLRPYMKYRKYITPPLNNKTQHVV</sequence>
<name>I7J5U8_BABMR</name>
<evidence type="ECO:0000313" key="19">
    <source>
        <dbReference type="Proteomes" id="UP000002899"/>
    </source>
</evidence>
<dbReference type="GO" id="GO:0005737">
    <property type="term" value="C:cytoplasm"/>
    <property type="evidence" value="ECO:0007669"/>
    <property type="project" value="UniProtKB-SubCell"/>
</dbReference>
<dbReference type="InterPro" id="IPR002314">
    <property type="entry name" value="aa-tRNA-synt_IIb"/>
</dbReference>
<dbReference type="Pfam" id="PF00587">
    <property type="entry name" value="tRNA-synt_2b"/>
    <property type="match status" value="1"/>
</dbReference>
<evidence type="ECO:0000256" key="5">
    <source>
        <dbReference type="ARBA" id="ARBA00022490"/>
    </source>
</evidence>
<evidence type="ECO:0000256" key="8">
    <source>
        <dbReference type="ARBA" id="ARBA00022840"/>
    </source>
</evidence>